<proteinExistence type="predicted"/>
<sequence>MNCSRIAVSIDLHQKLLLIILGFDFIFSTSISEPHDVVVPHAGRFLGVVPLHSAQTQSLVPVGLKSPDSLWGRLGQLVRFREPW</sequence>
<evidence type="ECO:0000313" key="2">
    <source>
        <dbReference type="Proteomes" id="UP000195402"/>
    </source>
</evidence>
<comment type="caution">
    <text evidence="1">The sequence shown here is derived from an EMBL/GenBank/DDBJ whole genome shotgun (WGS) entry which is preliminary data.</text>
</comment>
<accession>A0A200QD77</accession>
<keyword evidence="2" id="KW-1185">Reference proteome</keyword>
<dbReference type="InParanoid" id="A0A200QD77"/>
<dbReference type="Proteomes" id="UP000195402">
    <property type="component" value="Unassembled WGS sequence"/>
</dbReference>
<dbReference type="AlphaFoldDB" id="A0A200QD77"/>
<evidence type="ECO:0000313" key="1">
    <source>
        <dbReference type="EMBL" id="OVA08441.1"/>
    </source>
</evidence>
<reference evidence="1 2" key="1">
    <citation type="journal article" date="2017" name="Mol. Plant">
        <title>The Genome of Medicinal Plant Macleaya cordata Provides New Insights into Benzylisoquinoline Alkaloids Metabolism.</title>
        <authorList>
            <person name="Liu X."/>
            <person name="Liu Y."/>
            <person name="Huang P."/>
            <person name="Ma Y."/>
            <person name="Qing Z."/>
            <person name="Tang Q."/>
            <person name="Cao H."/>
            <person name="Cheng P."/>
            <person name="Zheng Y."/>
            <person name="Yuan Z."/>
            <person name="Zhou Y."/>
            <person name="Liu J."/>
            <person name="Tang Z."/>
            <person name="Zhuo Y."/>
            <person name="Zhang Y."/>
            <person name="Yu L."/>
            <person name="Huang J."/>
            <person name="Yang P."/>
            <person name="Peng Q."/>
            <person name="Zhang J."/>
            <person name="Jiang W."/>
            <person name="Zhang Z."/>
            <person name="Lin K."/>
            <person name="Ro D.K."/>
            <person name="Chen X."/>
            <person name="Xiong X."/>
            <person name="Shang Y."/>
            <person name="Huang S."/>
            <person name="Zeng J."/>
        </authorList>
    </citation>
    <scope>NUCLEOTIDE SEQUENCE [LARGE SCALE GENOMIC DNA]</scope>
    <source>
        <strain evidence="2">cv. BLH2017</strain>
        <tissue evidence="1">Root</tissue>
    </source>
</reference>
<name>A0A200QD77_MACCD</name>
<organism evidence="1 2">
    <name type="scientific">Macleaya cordata</name>
    <name type="common">Five-seeded plume-poppy</name>
    <name type="synonym">Bocconia cordata</name>
    <dbReference type="NCBI Taxonomy" id="56857"/>
    <lineage>
        <taxon>Eukaryota</taxon>
        <taxon>Viridiplantae</taxon>
        <taxon>Streptophyta</taxon>
        <taxon>Embryophyta</taxon>
        <taxon>Tracheophyta</taxon>
        <taxon>Spermatophyta</taxon>
        <taxon>Magnoliopsida</taxon>
        <taxon>Ranunculales</taxon>
        <taxon>Papaveraceae</taxon>
        <taxon>Papaveroideae</taxon>
        <taxon>Macleaya</taxon>
    </lineage>
</organism>
<dbReference type="EMBL" id="MVGT01002328">
    <property type="protein sequence ID" value="OVA08441.1"/>
    <property type="molecule type" value="Genomic_DNA"/>
</dbReference>
<protein>
    <submittedName>
        <fullName evidence="1">Uncharacterized protein</fullName>
    </submittedName>
</protein>
<gene>
    <name evidence="1" type="ORF">BVC80_209g176</name>
</gene>